<dbReference type="AlphaFoldDB" id="A0AAI9KR20"/>
<organism evidence="1 2">
    <name type="scientific">Aeromonas caviae</name>
    <name type="common">Aeromonas punctata</name>
    <dbReference type="NCBI Taxonomy" id="648"/>
    <lineage>
        <taxon>Bacteria</taxon>
        <taxon>Pseudomonadati</taxon>
        <taxon>Pseudomonadota</taxon>
        <taxon>Gammaproteobacteria</taxon>
        <taxon>Aeromonadales</taxon>
        <taxon>Aeromonadaceae</taxon>
        <taxon>Aeromonas</taxon>
    </lineage>
</organism>
<evidence type="ECO:0008006" key="3">
    <source>
        <dbReference type="Google" id="ProtNLM"/>
    </source>
</evidence>
<evidence type="ECO:0000313" key="1">
    <source>
        <dbReference type="EMBL" id="GJA53905.1"/>
    </source>
</evidence>
<dbReference type="EMBL" id="BPNL01000011">
    <property type="protein sequence ID" value="GJA53905.1"/>
    <property type="molecule type" value="Genomic_DNA"/>
</dbReference>
<sequence>MGVTRTGNIEVHIMIKTTHVSIQCPECGHTEFEQPDNVQDNDFVKCNSCGFQIMLADLKEVGIEQAKEIVIPEAKKEIEKILKKAFKGRLK</sequence>
<gene>
    <name evidence="1" type="ORF">KAM348_13280</name>
</gene>
<dbReference type="Proteomes" id="UP000887009">
    <property type="component" value="Unassembled WGS sequence"/>
</dbReference>
<proteinExistence type="predicted"/>
<comment type="caution">
    <text evidence="1">The sequence shown here is derived from an EMBL/GenBank/DDBJ whole genome shotgun (WGS) entry which is preliminary data.</text>
</comment>
<evidence type="ECO:0000313" key="2">
    <source>
        <dbReference type="Proteomes" id="UP000887009"/>
    </source>
</evidence>
<name>A0AAI9KR20_AERCA</name>
<reference evidence="1" key="1">
    <citation type="submission" date="2021-07" db="EMBL/GenBank/DDBJ databases">
        <title>Draft genome sequence of carbapenem-resistant Aeromonas spp. in Japan.</title>
        <authorList>
            <person name="Maehana S."/>
            <person name="Suzuki M."/>
            <person name="Kitasato H."/>
        </authorList>
    </citation>
    <scope>NUCLEOTIDE SEQUENCE</scope>
    <source>
        <strain evidence="1">KAM348</strain>
    </source>
</reference>
<accession>A0AAI9KR20</accession>
<dbReference type="Gene3D" id="2.20.28.160">
    <property type="match status" value="1"/>
</dbReference>
<protein>
    <recommendedName>
        <fullName evidence="3">TFIIB-type domain-containing protein</fullName>
    </recommendedName>
</protein>